<keyword evidence="2" id="KW-1185">Reference proteome</keyword>
<evidence type="ECO:0000313" key="2">
    <source>
        <dbReference type="Proteomes" id="UP001054252"/>
    </source>
</evidence>
<dbReference type="Proteomes" id="UP001054252">
    <property type="component" value="Unassembled WGS sequence"/>
</dbReference>
<dbReference type="AlphaFoldDB" id="A0AAV5M142"/>
<sequence>MGVYRLFHFRFEVFFNKMGFSCWESWDAGLWLFR</sequence>
<reference evidence="1 2" key="1">
    <citation type="journal article" date="2021" name="Commun. Biol.">
        <title>The genome of Shorea leprosula (Dipterocarpaceae) highlights the ecological relevance of drought in aseasonal tropical rainforests.</title>
        <authorList>
            <person name="Ng K.K.S."/>
            <person name="Kobayashi M.J."/>
            <person name="Fawcett J.A."/>
            <person name="Hatakeyama M."/>
            <person name="Paape T."/>
            <person name="Ng C.H."/>
            <person name="Ang C.C."/>
            <person name="Tnah L.H."/>
            <person name="Lee C.T."/>
            <person name="Nishiyama T."/>
            <person name="Sese J."/>
            <person name="O'Brien M.J."/>
            <person name="Copetti D."/>
            <person name="Mohd Noor M.I."/>
            <person name="Ong R.C."/>
            <person name="Putra M."/>
            <person name="Sireger I.Z."/>
            <person name="Indrioko S."/>
            <person name="Kosugi Y."/>
            <person name="Izuno A."/>
            <person name="Isagi Y."/>
            <person name="Lee S.L."/>
            <person name="Shimizu K.K."/>
        </authorList>
    </citation>
    <scope>NUCLEOTIDE SEQUENCE [LARGE SCALE GENOMIC DNA]</scope>
    <source>
        <strain evidence="1">214</strain>
    </source>
</reference>
<gene>
    <name evidence="1" type="ORF">SLEP1_g50755</name>
</gene>
<organism evidence="1 2">
    <name type="scientific">Rubroshorea leprosula</name>
    <dbReference type="NCBI Taxonomy" id="152421"/>
    <lineage>
        <taxon>Eukaryota</taxon>
        <taxon>Viridiplantae</taxon>
        <taxon>Streptophyta</taxon>
        <taxon>Embryophyta</taxon>
        <taxon>Tracheophyta</taxon>
        <taxon>Spermatophyta</taxon>
        <taxon>Magnoliopsida</taxon>
        <taxon>eudicotyledons</taxon>
        <taxon>Gunneridae</taxon>
        <taxon>Pentapetalae</taxon>
        <taxon>rosids</taxon>
        <taxon>malvids</taxon>
        <taxon>Malvales</taxon>
        <taxon>Dipterocarpaceae</taxon>
        <taxon>Rubroshorea</taxon>
    </lineage>
</organism>
<proteinExistence type="predicted"/>
<comment type="caution">
    <text evidence="1">The sequence shown here is derived from an EMBL/GenBank/DDBJ whole genome shotgun (WGS) entry which is preliminary data.</text>
</comment>
<evidence type="ECO:0000313" key="1">
    <source>
        <dbReference type="EMBL" id="GKV43465.1"/>
    </source>
</evidence>
<name>A0AAV5M142_9ROSI</name>
<protein>
    <submittedName>
        <fullName evidence="1">Uncharacterized protein</fullName>
    </submittedName>
</protein>
<dbReference type="EMBL" id="BPVZ01000169">
    <property type="protein sequence ID" value="GKV43465.1"/>
    <property type="molecule type" value="Genomic_DNA"/>
</dbReference>
<accession>A0AAV5M142</accession>